<dbReference type="GO" id="GO:0005634">
    <property type="term" value="C:nucleus"/>
    <property type="evidence" value="ECO:0007669"/>
    <property type="project" value="TreeGrafter"/>
</dbReference>
<reference evidence="6" key="1">
    <citation type="submission" date="2017-04" db="EMBL/GenBank/DDBJ databases">
        <title>Plasmodium gonderi genome.</title>
        <authorList>
            <person name="Arisue N."/>
            <person name="Honma H."/>
            <person name="Kawai S."/>
            <person name="Tougan T."/>
            <person name="Tanabe K."/>
            <person name="Horii T."/>
        </authorList>
    </citation>
    <scope>NUCLEOTIDE SEQUENCE [LARGE SCALE GENOMIC DNA]</scope>
    <source>
        <strain evidence="6">ATCC 30045</strain>
    </source>
</reference>
<keyword evidence="1" id="KW-0547">Nucleotide-binding</keyword>
<protein>
    <recommendedName>
        <fullName evidence="7">Pantothenate kinase</fullName>
    </recommendedName>
</protein>
<dbReference type="PANTHER" id="PTHR12280">
    <property type="entry name" value="PANTOTHENATE KINASE"/>
    <property type="match status" value="1"/>
</dbReference>
<dbReference type="GO" id="GO:0005524">
    <property type="term" value="F:ATP binding"/>
    <property type="evidence" value="ECO:0007669"/>
    <property type="project" value="UniProtKB-KW"/>
</dbReference>
<evidence type="ECO:0000256" key="3">
    <source>
        <dbReference type="ARBA" id="ARBA00022993"/>
    </source>
</evidence>
<dbReference type="GO" id="GO:0005829">
    <property type="term" value="C:cytosol"/>
    <property type="evidence" value="ECO:0007669"/>
    <property type="project" value="TreeGrafter"/>
</dbReference>
<feature type="region of interest" description="Disordered" evidence="4">
    <location>
        <begin position="421"/>
        <end position="440"/>
    </location>
</feature>
<evidence type="ECO:0000256" key="1">
    <source>
        <dbReference type="ARBA" id="ARBA00022741"/>
    </source>
</evidence>
<dbReference type="PANTHER" id="PTHR12280:SF20">
    <property type="entry name" value="4'-PHOSPHOPANTETHEINE PHOSPHATASE"/>
    <property type="match status" value="1"/>
</dbReference>
<dbReference type="InterPro" id="IPR004567">
    <property type="entry name" value="Type_II_PanK"/>
</dbReference>
<accession>A0A1Y1JPU5</accession>
<evidence type="ECO:0000256" key="4">
    <source>
        <dbReference type="SAM" id="MobiDB-lite"/>
    </source>
</evidence>
<proteinExistence type="predicted"/>
<gene>
    <name evidence="5" type="ORF">PGO_131340</name>
</gene>
<organism evidence="5 6">
    <name type="scientific">Plasmodium gonderi</name>
    <dbReference type="NCBI Taxonomy" id="77519"/>
    <lineage>
        <taxon>Eukaryota</taxon>
        <taxon>Sar</taxon>
        <taxon>Alveolata</taxon>
        <taxon>Apicomplexa</taxon>
        <taxon>Aconoidasida</taxon>
        <taxon>Haemosporida</taxon>
        <taxon>Plasmodiidae</taxon>
        <taxon>Plasmodium</taxon>
        <taxon>Plasmodium (Plasmodium)</taxon>
    </lineage>
</organism>
<dbReference type="GO" id="GO:0015937">
    <property type="term" value="P:coenzyme A biosynthetic process"/>
    <property type="evidence" value="ECO:0007669"/>
    <property type="project" value="UniProtKB-KW"/>
</dbReference>
<dbReference type="Pfam" id="PF03630">
    <property type="entry name" value="Fumble"/>
    <property type="match status" value="2"/>
</dbReference>
<evidence type="ECO:0000313" key="6">
    <source>
        <dbReference type="Proteomes" id="UP000195521"/>
    </source>
</evidence>
<dbReference type="EMBL" id="BDQF01000014">
    <property type="protein sequence ID" value="GAW82862.1"/>
    <property type="molecule type" value="Genomic_DNA"/>
</dbReference>
<dbReference type="Gene3D" id="3.30.420.40">
    <property type="match status" value="2"/>
</dbReference>
<dbReference type="OMA" id="FMYHNEQ"/>
<dbReference type="RefSeq" id="XP_028545451.1">
    <property type="nucleotide sequence ID" value="XM_028689650.1"/>
</dbReference>
<dbReference type="GO" id="GO:0004594">
    <property type="term" value="F:pantothenate kinase activity"/>
    <property type="evidence" value="ECO:0007669"/>
    <property type="project" value="TreeGrafter"/>
</dbReference>
<keyword evidence="2" id="KW-0067">ATP-binding</keyword>
<dbReference type="GeneID" id="39749600"/>
<evidence type="ECO:0000313" key="5">
    <source>
        <dbReference type="EMBL" id="GAW82862.1"/>
    </source>
</evidence>
<dbReference type="InterPro" id="IPR043129">
    <property type="entry name" value="ATPase_NBD"/>
</dbReference>
<dbReference type="OrthoDB" id="498611at2759"/>
<dbReference type="SUPFAM" id="SSF53067">
    <property type="entry name" value="Actin-like ATPase domain"/>
    <property type="match status" value="1"/>
</dbReference>
<evidence type="ECO:0000256" key="2">
    <source>
        <dbReference type="ARBA" id="ARBA00022840"/>
    </source>
</evidence>
<dbReference type="AlphaFoldDB" id="A0A1Y1JPU5"/>
<evidence type="ECO:0008006" key="7">
    <source>
        <dbReference type="Google" id="ProtNLM"/>
    </source>
</evidence>
<dbReference type="Proteomes" id="UP000195521">
    <property type="component" value="Unassembled WGS sequence"/>
</dbReference>
<name>A0A1Y1JPU5_PLAGO</name>
<comment type="caution">
    <text evidence="5">The sequence shown here is derived from an EMBL/GenBank/DDBJ whole genome shotgun (WGS) entry which is preliminary data.</text>
</comment>
<keyword evidence="3" id="KW-0173">Coenzyme A biosynthesis</keyword>
<keyword evidence="6" id="KW-1185">Reference proteome</keyword>
<sequence length="723" mass="83511">MGNTIGIECSFNYIRLTSIVVKREMKSCSDAIFNDRIGTDRGDHNNYTYNSETQEEKANCFRFNKSIGNLNVNESVKCKSAPMQPHENYVQMQKDMFQYILNIEHLISGSVHVVILHKNVEKNEHLEFSPTEHIKHMKKEQLVEEPFFLYNHLVNQRSGIRKSSKQSDPLLDDEIAQIYFLTIKLASLEEAIEKCKKEIIMYTVINITGRKSNYLKKKIYDFKKVNNIHSQKEIKCITNALLFLAKHYPSSLHKYVKEQNKCEKEDYHNDVNKNRNALSHHFLNIMETTNIYPYLIVNVKRDVSYYLVNEENVVKRVGSCFISYKSVQGLFFLITGKLYSMEKICHLAKNGKNQTFDMTVGDIYGTSYGNAGLSSDLTASFFGKAQIIENVKGFFDSLFQDVHVIANSNYKNSYWEESFTGSESGSDSDEHGIQNSQHSFYSQSEEEYPQDVVQSNCILCHGSGTSNICICSTSFPHFEFQSYSDSSIMSGMQNNRTRKFKGKQHSYIVKEECESAPECDLNICEKVNFCRRRKKSAHFLQLANSYKKSFERKKKSPKNYEQVRQNFLNFNKKCVKEKGTNRIAIDELPVNMGETSIIGKCTKDNNGQVNHLNHAKNNGNYYQDDNANDSQKENLNSYECDLSKSLLSMAIFNMAQQSYIHSQLHNVKNVFFSGYLLDNSTCLELMKILINFMYHNEQQLHFCKFSSYMSSFGSAIQSLPWDR</sequence>